<feature type="region of interest" description="Disordered" evidence="1">
    <location>
        <begin position="1"/>
        <end position="22"/>
    </location>
</feature>
<proteinExistence type="predicted"/>
<gene>
    <name evidence="2" type="ORF">Sangu_3135000</name>
</gene>
<evidence type="ECO:0000256" key="1">
    <source>
        <dbReference type="SAM" id="MobiDB-lite"/>
    </source>
</evidence>
<reference evidence="2" key="1">
    <citation type="submission" date="2020-06" db="EMBL/GenBank/DDBJ databases">
        <authorList>
            <person name="Li T."/>
            <person name="Hu X."/>
            <person name="Zhang T."/>
            <person name="Song X."/>
            <person name="Zhang H."/>
            <person name="Dai N."/>
            <person name="Sheng W."/>
            <person name="Hou X."/>
            <person name="Wei L."/>
        </authorList>
    </citation>
    <scope>NUCLEOTIDE SEQUENCE</scope>
    <source>
        <strain evidence="2">G01</strain>
        <tissue evidence="2">Leaf</tissue>
    </source>
</reference>
<dbReference type="AlphaFoldDB" id="A0AAW2K1G7"/>
<organism evidence="2">
    <name type="scientific">Sesamum angustifolium</name>
    <dbReference type="NCBI Taxonomy" id="2727405"/>
    <lineage>
        <taxon>Eukaryota</taxon>
        <taxon>Viridiplantae</taxon>
        <taxon>Streptophyta</taxon>
        <taxon>Embryophyta</taxon>
        <taxon>Tracheophyta</taxon>
        <taxon>Spermatophyta</taxon>
        <taxon>Magnoliopsida</taxon>
        <taxon>eudicotyledons</taxon>
        <taxon>Gunneridae</taxon>
        <taxon>Pentapetalae</taxon>
        <taxon>asterids</taxon>
        <taxon>lamiids</taxon>
        <taxon>Lamiales</taxon>
        <taxon>Pedaliaceae</taxon>
        <taxon>Sesamum</taxon>
    </lineage>
</organism>
<comment type="caution">
    <text evidence="2">The sequence shown here is derived from an EMBL/GenBank/DDBJ whole genome shotgun (WGS) entry which is preliminary data.</text>
</comment>
<evidence type="ECO:0000313" key="2">
    <source>
        <dbReference type="EMBL" id="KAL0300183.1"/>
    </source>
</evidence>
<dbReference type="EMBL" id="JACGWK010000382">
    <property type="protein sequence ID" value="KAL0300183.1"/>
    <property type="molecule type" value="Genomic_DNA"/>
</dbReference>
<accession>A0AAW2K1G7</accession>
<protein>
    <submittedName>
        <fullName evidence="2">Uncharacterized protein</fullName>
    </submittedName>
</protein>
<reference evidence="2" key="2">
    <citation type="journal article" date="2024" name="Plant">
        <title>Genomic evolution and insights into agronomic trait innovations of Sesamum species.</title>
        <authorList>
            <person name="Miao H."/>
            <person name="Wang L."/>
            <person name="Qu L."/>
            <person name="Liu H."/>
            <person name="Sun Y."/>
            <person name="Le M."/>
            <person name="Wang Q."/>
            <person name="Wei S."/>
            <person name="Zheng Y."/>
            <person name="Lin W."/>
            <person name="Duan Y."/>
            <person name="Cao H."/>
            <person name="Xiong S."/>
            <person name="Wang X."/>
            <person name="Wei L."/>
            <person name="Li C."/>
            <person name="Ma Q."/>
            <person name="Ju M."/>
            <person name="Zhao R."/>
            <person name="Li G."/>
            <person name="Mu C."/>
            <person name="Tian Q."/>
            <person name="Mei H."/>
            <person name="Zhang T."/>
            <person name="Gao T."/>
            <person name="Zhang H."/>
        </authorList>
    </citation>
    <scope>NUCLEOTIDE SEQUENCE</scope>
    <source>
        <strain evidence="2">G01</strain>
    </source>
</reference>
<name>A0AAW2K1G7_9LAMI</name>
<sequence length="112" mass="12990">MTPTFVGNRLKENPGRNHRRTPENTLWARTMLQPLHPYGAVLNVDVVDFRSIEKLIEEWVATIKIEATTPELDKENFIKLVELSFEDSVKIGWNNTLKIPNPISLPEIRRLQ</sequence>